<feature type="region of interest" description="Disordered" evidence="1">
    <location>
        <begin position="203"/>
        <end position="300"/>
    </location>
</feature>
<feature type="compositionally biased region" description="Low complexity" evidence="1">
    <location>
        <begin position="261"/>
        <end position="283"/>
    </location>
</feature>
<gene>
    <name evidence="3" type="ORF">MOP44_26915</name>
</gene>
<feature type="signal peptide" evidence="2">
    <location>
        <begin position="1"/>
        <end position="17"/>
    </location>
</feature>
<accession>A0A9J7BN88</accession>
<protein>
    <recommendedName>
        <fullName evidence="5">FecR protein domain-containing protein</fullName>
    </recommendedName>
</protein>
<proteinExistence type="predicted"/>
<dbReference type="Proteomes" id="UP001059380">
    <property type="component" value="Chromosome"/>
</dbReference>
<keyword evidence="4" id="KW-1185">Reference proteome</keyword>
<dbReference type="KEGG" id="orp:MOP44_26915"/>
<evidence type="ECO:0008006" key="5">
    <source>
        <dbReference type="Google" id="ProtNLM"/>
    </source>
</evidence>
<dbReference type="EMBL" id="CP093313">
    <property type="protein sequence ID" value="UWZ84171.1"/>
    <property type="molecule type" value="Genomic_DNA"/>
</dbReference>
<keyword evidence="2" id="KW-0732">Signal</keyword>
<feature type="compositionally biased region" description="Polar residues" evidence="1">
    <location>
        <begin position="249"/>
        <end position="258"/>
    </location>
</feature>
<organism evidence="3 4">
    <name type="scientific">Occallatibacter riparius</name>
    <dbReference type="NCBI Taxonomy" id="1002689"/>
    <lineage>
        <taxon>Bacteria</taxon>
        <taxon>Pseudomonadati</taxon>
        <taxon>Acidobacteriota</taxon>
        <taxon>Terriglobia</taxon>
        <taxon>Terriglobales</taxon>
        <taxon>Acidobacteriaceae</taxon>
        <taxon>Occallatibacter</taxon>
    </lineage>
</organism>
<evidence type="ECO:0000256" key="1">
    <source>
        <dbReference type="SAM" id="MobiDB-lite"/>
    </source>
</evidence>
<dbReference type="AlphaFoldDB" id="A0A9J7BN88"/>
<reference evidence="3" key="1">
    <citation type="submission" date="2021-04" db="EMBL/GenBank/DDBJ databases">
        <title>Phylogenetic analysis of Acidobacteriaceae.</title>
        <authorList>
            <person name="Qiu L."/>
            <person name="Zhang Q."/>
        </authorList>
    </citation>
    <scope>NUCLEOTIDE SEQUENCE</scope>
    <source>
        <strain evidence="3">DSM 25168</strain>
    </source>
</reference>
<feature type="chain" id="PRO_5039928092" description="FecR protein domain-containing protein" evidence="2">
    <location>
        <begin position="18"/>
        <end position="315"/>
    </location>
</feature>
<dbReference type="RefSeq" id="WP_260793675.1">
    <property type="nucleotide sequence ID" value="NZ_CP093313.1"/>
</dbReference>
<evidence type="ECO:0000313" key="4">
    <source>
        <dbReference type="Proteomes" id="UP001059380"/>
    </source>
</evidence>
<sequence>MRCASACAALMCFSAAAQQPVNPTQLSTAMPGLASTASPIAIVPVDASTSVTGALSISAGKAVIATTGSITSAAKATEVVLPHRGTLRVCAATTVNLAADNSVPSGETPGLMMSLDHGAIETSFATGQNADVVLTPDFRILIGAPGSSDLKVRLGEHGDTCVDNPGTHAPYVVVSSVFDGGAYRVQPGQRVMFQHGSLSEVVDNEKEPCGCPPEPKPGTNDFPLAQSAGIGPQAPPITAPPAASVSKPAEQTTVNQPLVYQAQPAAPEQPAAAPTTDATEQAPAPQPAPAKPSPQKKKGFFHSVGQFFRKIFGAE</sequence>
<name>A0A9J7BN88_9BACT</name>
<evidence type="ECO:0000313" key="3">
    <source>
        <dbReference type="EMBL" id="UWZ84171.1"/>
    </source>
</evidence>
<evidence type="ECO:0000256" key="2">
    <source>
        <dbReference type="SAM" id="SignalP"/>
    </source>
</evidence>